<accession>J9DN94</accession>
<evidence type="ECO:0000313" key="4">
    <source>
        <dbReference type="Proteomes" id="UP000003163"/>
    </source>
</evidence>
<dbReference type="Proteomes" id="UP000003163">
    <property type="component" value="Unassembled WGS sequence"/>
</dbReference>
<organism evidence="3 4">
    <name type="scientific">Edhazardia aedis (strain USNM 41457)</name>
    <name type="common">Microsporidian parasite</name>
    <dbReference type="NCBI Taxonomy" id="1003232"/>
    <lineage>
        <taxon>Eukaryota</taxon>
        <taxon>Fungi</taxon>
        <taxon>Fungi incertae sedis</taxon>
        <taxon>Microsporidia</taxon>
        <taxon>Edhazardia</taxon>
    </lineage>
</organism>
<dbReference type="Pfam" id="PF00179">
    <property type="entry name" value="UQ_con"/>
    <property type="match status" value="1"/>
</dbReference>
<dbReference type="PROSITE" id="PS50127">
    <property type="entry name" value="UBC_2"/>
    <property type="match status" value="1"/>
</dbReference>
<dbReference type="SUPFAM" id="SSF54495">
    <property type="entry name" value="UBC-like"/>
    <property type="match status" value="1"/>
</dbReference>
<dbReference type="OMA" id="WQMDIKV"/>
<dbReference type="SMART" id="SM00212">
    <property type="entry name" value="UBCc"/>
    <property type="match status" value="1"/>
</dbReference>
<dbReference type="InParanoid" id="J9DN94"/>
<sequence>MQKFNRRICREIKSLLSAKTPGITLLLDPSQTTTETDLSLVKKLFVEILGADDTLYAGEKFILLFDIPDTYPIEAPVVIFHGDNIPINEHVYSNGHICLSILYDNWSPAMTIESVCLSIISFLSSAHRKIRPPGDQEYCRRAKDRSPKEFHWSYED</sequence>
<dbReference type="OrthoDB" id="406833at2759"/>
<name>J9DN94_EDHAE</name>
<keyword evidence="1" id="KW-0833">Ubl conjugation pathway</keyword>
<evidence type="ECO:0000256" key="1">
    <source>
        <dbReference type="ARBA" id="ARBA00022786"/>
    </source>
</evidence>
<reference evidence="3 4" key="1">
    <citation type="submission" date="2011-08" db="EMBL/GenBank/DDBJ databases">
        <authorList>
            <person name="Liu Z.J."/>
            <person name="Shi F.L."/>
            <person name="Lu J.Q."/>
            <person name="Li M."/>
            <person name="Wang Z.L."/>
        </authorList>
    </citation>
    <scope>NUCLEOTIDE SEQUENCE [LARGE SCALE GENOMIC DNA]</scope>
    <source>
        <strain evidence="3 4">USNM 41457</strain>
    </source>
</reference>
<dbReference type="AlphaFoldDB" id="J9DN94"/>
<dbReference type="EMBL" id="AFBI03000053">
    <property type="protein sequence ID" value="EJW02852.1"/>
    <property type="molecule type" value="Genomic_DNA"/>
</dbReference>
<evidence type="ECO:0000259" key="2">
    <source>
        <dbReference type="PROSITE" id="PS50127"/>
    </source>
</evidence>
<dbReference type="VEuPathDB" id="MicrosporidiaDB:EDEG_02732"/>
<dbReference type="InterPro" id="IPR000608">
    <property type="entry name" value="UBC"/>
</dbReference>
<proteinExistence type="predicted"/>
<dbReference type="PANTHER" id="PTHR24067">
    <property type="entry name" value="UBIQUITIN-CONJUGATING ENZYME E2"/>
    <property type="match status" value="1"/>
</dbReference>
<dbReference type="InterPro" id="IPR016135">
    <property type="entry name" value="UBQ-conjugating_enzyme/RWD"/>
</dbReference>
<dbReference type="CDD" id="cd23808">
    <property type="entry name" value="UBCc_UBE2W"/>
    <property type="match status" value="1"/>
</dbReference>
<keyword evidence="4" id="KW-1185">Reference proteome</keyword>
<dbReference type="InterPro" id="IPR050113">
    <property type="entry name" value="Ub_conjugating_enzyme"/>
</dbReference>
<gene>
    <name evidence="3" type="ORF">EDEG_02732</name>
</gene>
<feature type="domain" description="UBC core" evidence="2">
    <location>
        <begin position="3"/>
        <end position="156"/>
    </location>
</feature>
<evidence type="ECO:0000313" key="3">
    <source>
        <dbReference type="EMBL" id="EJW02852.1"/>
    </source>
</evidence>
<protein>
    <recommendedName>
        <fullName evidence="2">UBC core domain-containing protein</fullName>
    </recommendedName>
</protein>
<dbReference type="STRING" id="1003232.J9DN94"/>
<dbReference type="HOGENOM" id="CLU_030988_15_1_1"/>
<comment type="caution">
    <text evidence="3">The sequence shown here is derived from an EMBL/GenBank/DDBJ whole genome shotgun (WGS) entry which is preliminary data.</text>
</comment>
<reference evidence="4" key="2">
    <citation type="submission" date="2015-07" db="EMBL/GenBank/DDBJ databases">
        <title>Contrasting host-pathogen interactions and genome evolution in two generalist and specialist microsporidian pathogens of mosquitoes.</title>
        <authorList>
            <consortium name="The Broad Institute Genomics Platform"/>
            <consortium name="The Broad Institute Genome Sequencing Center for Infectious Disease"/>
            <person name="Cuomo C.A."/>
            <person name="Sanscrainte N.D."/>
            <person name="Goldberg J.M."/>
            <person name="Heiman D."/>
            <person name="Young S."/>
            <person name="Zeng Q."/>
            <person name="Becnel J.J."/>
            <person name="Birren B.W."/>
        </authorList>
    </citation>
    <scope>NUCLEOTIDE SEQUENCE [LARGE SCALE GENOMIC DNA]</scope>
    <source>
        <strain evidence="4">USNM 41457</strain>
    </source>
</reference>
<dbReference type="Gene3D" id="3.10.110.10">
    <property type="entry name" value="Ubiquitin Conjugating Enzyme"/>
    <property type="match status" value="1"/>
</dbReference>